<evidence type="ECO:0000313" key="1">
    <source>
        <dbReference type="EMBL" id="KAJ6642867.1"/>
    </source>
</evidence>
<reference evidence="1" key="1">
    <citation type="submission" date="2022-07" db="EMBL/GenBank/DDBJ databases">
        <authorList>
            <person name="Trinca V."/>
            <person name="Uliana J.V.C."/>
            <person name="Torres T.T."/>
            <person name="Ward R.J."/>
            <person name="Monesi N."/>
        </authorList>
    </citation>
    <scope>NUCLEOTIDE SEQUENCE</scope>
    <source>
        <strain evidence="1">HSMRA1968</strain>
        <tissue evidence="1">Whole embryos</tissue>
    </source>
</reference>
<sequence length="73" mass="8271">MNDGMYKRLLKNSLDRKSSDSGKHCPGILKVSVLAVRRVATKVAEVLHGTNLTDLNKDRYADEIVHICHLFFM</sequence>
<keyword evidence="2" id="KW-1185">Reference proteome</keyword>
<name>A0A9Q0S2D0_9DIPT</name>
<dbReference type="OrthoDB" id="7693109at2759"/>
<organism evidence="1 2">
    <name type="scientific">Pseudolycoriella hygida</name>
    <dbReference type="NCBI Taxonomy" id="35572"/>
    <lineage>
        <taxon>Eukaryota</taxon>
        <taxon>Metazoa</taxon>
        <taxon>Ecdysozoa</taxon>
        <taxon>Arthropoda</taxon>
        <taxon>Hexapoda</taxon>
        <taxon>Insecta</taxon>
        <taxon>Pterygota</taxon>
        <taxon>Neoptera</taxon>
        <taxon>Endopterygota</taxon>
        <taxon>Diptera</taxon>
        <taxon>Nematocera</taxon>
        <taxon>Sciaroidea</taxon>
        <taxon>Sciaridae</taxon>
        <taxon>Pseudolycoriella</taxon>
    </lineage>
</organism>
<protein>
    <submittedName>
        <fullName evidence="1">Uncharacterized protein</fullName>
    </submittedName>
</protein>
<gene>
    <name evidence="1" type="ORF">Bhyg_07823</name>
</gene>
<accession>A0A9Q0S2D0</accession>
<evidence type="ECO:0000313" key="2">
    <source>
        <dbReference type="Proteomes" id="UP001151699"/>
    </source>
</evidence>
<dbReference type="EMBL" id="WJQU01000002">
    <property type="protein sequence ID" value="KAJ6642867.1"/>
    <property type="molecule type" value="Genomic_DNA"/>
</dbReference>
<dbReference type="Proteomes" id="UP001151699">
    <property type="component" value="Chromosome B"/>
</dbReference>
<comment type="caution">
    <text evidence="1">The sequence shown here is derived from an EMBL/GenBank/DDBJ whole genome shotgun (WGS) entry which is preliminary data.</text>
</comment>
<dbReference type="AlphaFoldDB" id="A0A9Q0S2D0"/>
<proteinExistence type="predicted"/>